<evidence type="ECO:0008006" key="4">
    <source>
        <dbReference type="Google" id="ProtNLM"/>
    </source>
</evidence>
<accession>A0ABU7BD07</accession>
<name>A0ABU7BD07_9TELE</name>
<dbReference type="EMBL" id="JAHUTI010049595">
    <property type="protein sequence ID" value="MED6247876.1"/>
    <property type="molecule type" value="Genomic_DNA"/>
</dbReference>
<protein>
    <recommendedName>
        <fullName evidence="4">Secreted protein</fullName>
    </recommendedName>
</protein>
<keyword evidence="3" id="KW-1185">Reference proteome</keyword>
<feature type="transmembrane region" description="Helical" evidence="1">
    <location>
        <begin position="12"/>
        <end position="40"/>
    </location>
</feature>
<evidence type="ECO:0000256" key="1">
    <source>
        <dbReference type="SAM" id="Phobius"/>
    </source>
</evidence>
<keyword evidence="1" id="KW-0472">Membrane</keyword>
<organism evidence="2 3">
    <name type="scientific">Ataeniobius toweri</name>
    <dbReference type="NCBI Taxonomy" id="208326"/>
    <lineage>
        <taxon>Eukaryota</taxon>
        <taxon>Metazoa</taxon>
        <taxon>Chordata</taxon>
        <taxon>Craniata</taxon>
        <taxon>Vertebrata</taxon>
        <taxon>Euteleostomi</taxon>
        <taxon>Actinopterygii</taxon>
        <taxon>Neopterygii</taxon>
        <taxon>Teleostei</taxon>
        <taxon>Neoteleostei</taxon>
        <taxon>Acanthomorphata</taxon>
        <taxon>Ovalentaria</taxon>
        <taxon>Atherinomorphae</taxon>
        <taxon>Cyprinodontiformes</taxon>
        <taxon>Goodeidae</taxon>
        <taxon>Ataeniobius</taxon>
    </lineage>
</organism>
<dbReference type="Proteomes" id="UP001345963">
    <property type="component" value="Unassembled WGS sequence"/>
</dbReference>
<evidence type="ECO:0000313" key="2">
    <source>
        <dbReference type="EMBL" id="MED6247876.1"/>
    </source>
</evidence>
<evidence type="ECO:0000313" key="3">
    <source>
        <dbReference type="Proteomes" id="UP001345963"/>
    </source>
</evidence>
<comment type="caution">
    <text evidence="2">The sequence shown here is derived from an EMBL/GenBank/DDBJ whole genome shotgun (WGS) entry which is preliminary data.</text>
</comment>
<gene>
    <name evidence="2" type="ORF">ATANTOWER_020013</name>
</gene>
<keyword evidence="1" id="KW-0812">Transmembrane</keyword>
<proteinExistence type="predicted"/>
<reference evidence="2 3" key="1">
    <citation type="submission" date="2021-07" db="EMBL/GenBank/DDBJ databases">
        <authorList>
            <person name="Palmer J.M."/>
        </authorList>
    </citation>
    <scope>NUCLEOTIDE SEQUENCE [LARGE SCALE GENOMIC DNA]</scope>
    <source>
        <strain evidence="2 3">AT_MEX2019</strain>
        <tissue evidence="2">Muscle</tissue>
    </source>
</reference>
<sequence length="125" mass="14198">MGPFSTLPLYFYLLVFIVLHYFLLATTCSMSVTCLCFDFARQSGATEMSKFLHLKSISPGLLRRLTGTMRPSVPRPGLWQRQKLRPGRSSVRPCRRTTQVGLKTILANRTVPQAEEAVLRQHCLQ</sequence>
<keyword evidence="1" id="KW-1133">Transmembrane helix</keyword>